<accession>W2C0Z5</accession>
<dbReference type="InterPro" id="IPR046228">
    <property type="entry name" value="DUF6261"/>
</dbReference>
<dbReference type="Pfam" id="PF19775">
    <property type="entry name" value="DUF6261"/>
    <property type="match status" value="1"/>
</dbReference>
<dbReference type="Proteomes" id="UP000018837">
    <property type="component" value="Unassembled WGS sequence"/>
</dbReference>
<evidence type="ECO:0000313" key="2">
    <source>
        <dbReference type="EMBL" id="ETK00855.1"/>
    </source>
</evidence>
<reference evidence="2 3" key="1">
    <citation type="submission" date="2013-11" db="EMBL/GenBank/DDBJ databases">
        <title>Single cell genomics of uncultured Tannerella BU063 (oral taxon 286).</title>
        <authorList>
            <person name="Beall C.J."/>
            <person name="Campbell A.G."/>
            <person name="Griffen A.L."/>
            <person name="Podar M."/>
            <person name="Leys E.J."/>
        </authorList>
    </citation>
    <scope>NUCLEOTIDE SEQUENCE [LARGE SCALE GENOMIC DNA]</scope>
    <source>
        <strain evidence="2">Cell 2</strain>
    </source>
</reference>
<feature type="region of interest" description="Disordered" evidence="1">
    <location>
        <begin position="235"/>
        <end position="326"/>
    </location>
</feature>
<name>W2C0Z5_9BACT</name>
<evidence type="ECO:0000256" key="1">
    <source>
        <dbReference type="SAM" id="MobiDB-lite"/>
    </source>
</evidence>
<dbReference type="EMBL" id="AYUF01000495">
    <property type="protein sequence ID" value="ETK00855.1"/>
    <property type="molecule type" value="Genomic_DNA"/>
</dbReference>
<sequence length="326" mass="35866">MRKSKIIVGITSQYPLGMHVDLQQQIYDLVHPFGAEKILLDATDIPKWKSDIDLEKESVREPTASKVTKYLSEKNKKRSEIISLLFQEIRLASKSPIEARSTAGHRLRIATDAYKGLQNENMNDATGHISGLLIDLEKTDAAADLATIGMAPLVQMLRTINTEFITLRDERLKSEASVGVTKGSVLRTRNDETANEVFRHIEAAYLSTTSDDDRKAIGELIDRINKALQYTKTSYRRSLAQKKASADRKKKPKDPKAPKQPKEPKKKRKESDPDIRLPENEPKKPGGEGEGKKPDDGKKPNPGSPGGGTGGGAGSGGGPEIHLPEE</sequence>
<comment type="caution">
    <text evidence="2">The sequence shown here is derived from an EMBL/GenBank/DDBJ whole genome shotgun (WGS) entry which is preliminary data.</text>
</comment>
<gene>
    <name evidence="2" type="ORF">N425_12990</name>
</gene>
<feature type="compositionally biased region" description="Gly residues" evidence="1">
    <location>
        <begin position="304"/>
        <end position="319"/>
    </location>
</feature>
<proteinExistence type="predicted"/>
<protein>
    <submittedName>
        <fullName evidence="2">Uncharacterized protein</fullName>
    </submittedName>
</protein>
<dbReference type="AlphaFoldDB" id="W2C0Z5"/>
<feature type="compositionally biased region" description="Basic and acidic residues" evidence="1">
    <location>
        <begin position="254"/>
        <end position="299"/>
    </location>
</feature>
<evidence type="ECO:0000313" key="3">
    <source>
        <dbReference type="Proteomes" id="UP000018837"/>
    </source>
</evidence>
<organism evidence="2 3">
    <name type="scientific">Tannerella sp. oral taxon BU063 isolate Cell 2</name>
    <dbReference type="NCBI Taxonomy" id="1411148"/>
    <lineage>
        <taxon>Bacteria</taxon>
        <taxon>Pseudomonadati</taxon>
        <taxon>Bacteroidota</taxon>
        <taxon>Bacteroidia</taxon>
        <taxon>Bacteroidales</taxon>
        <taxon>Tannerellaceae</taxon>
        <taxon>Tannerella</taxon>
    </lineage>
</organism>
<dbReference type="PATRIC" id="fig|1411148.3.peg.2168"/>